<comment type="cofactor">
    <cofactor evidence="1">
        <name>Mg(2+)</name>
        <dbReference type="ChEBI" id="CHEBI:18420"/>
    </cofactor>
</comment>
<evidence type="ECO:0000256" key="5">
    <source>
        <dbReference type="ARBA" id="ARBA00012146"/>
    </source>
</evidence>
<keyword evidence="7" id="KW-0479">Metal-binding</keyword>
<dbReference type="FunFam" id="3.40.50.1000:FF:000051">
    <property type="entry name" value="Phospholysine phosphohistidine inorganic pyrophosphate phosphatase"/>
    <property type="match status" value="1"/>
</dbReference>
<keyword evidence="10" id="KW-0539">Nucleus</keyword>
<dbReference type="NCBIfam" id="TIGR01458">
    <property type="entry name" value="HAD-SF-IIA-hyp3"/>
    <property type="match status" value="1"/>
</dbReference>
<organism evidence="14 15">
    <name type="scientific">Cryptotermes secundus</name>
    <dbReference type="NCBI Taxonomy" id="105785"/>
    <lineage>
        <taxon>Eukaryota</taxon>
        <taxon>Metazoa</taxon>
        <taxon>Ecdysozoa</taxon>
        <taxon>Arthropoda</taxon>
        <taxon>Hexapoda</taxon>
        <taxon>Insecta</taxon>
        <taxon>Pterygota</taxon>
        <taxon>Neoptera</taxon>
        <taxon>Polyneoptera</taxon>
        <taxon>Dictyoptera</taxon>
        <taxon>Blattodea</taxon>
        <taxon>Blattoidea</taxon>
        <taxon>Termitoidae</taxon>
        <taxon>Kalotermitidae</taxon>
        <taxon>Cryptotermitinae</taxon>
        <taxon>Cryptotermes</taxon>
    </lineage>
</organism>
<accession>A0A2J7QHG9</accession>
<dbReference type="AlphaFoldDB" id="A0A2J7QHG9"/>
<reference evidence="14 15" key="1">
    <citation type="submission" date="2017-12" db="EMBL/GenBank/DDBJ databases">
        <title>Hemimetabolous genomes reveal molecular basis of termite eusociality.</title>
        <authorList>
            <person name="Harrison M.C."/>
            <person name="Jongepier E."/>
            <person name="Robertson H.M."/>
            <person name="Arning N."/>
            <person name="Bitard-Feildel T."/>
            <person name="Chao H."/>
            <person name="Childers C.P."/>
            <person name="Dinh H."/>
            <person name="Doddapaneni H."/>
            <person name="Dugan S."/>
            <person name="Gowin J."/>
            <person name="Greiner C."/>
            <person name="Han Y."/>
            <person name="Hu H."/>
            <person name="Hughes D.S.T."/>
            <person name="Huylmans A.-K."/>
            <person name="Kemena C."/>
            <person name="Kremer L.P.M."/>
            <person name="Lee S.L."/>
            <person name="Lopez-Ezquerra A."/>
            <person name="Mallet L."/>
            <person name="Monroy-Kuhn J.M."/>
            <person name="Moser A."/>
            <person name="Murali S.C."/>
            <person name="Muzny D.M."/>
            <person name="Otani S."/>
            <person name="Piulachs M.-D."/>
            <person name="Poelchau M."/>
            <person name="Qu J."/>
            <person name="Schaub F."/>
            <person name="Wada-Katsumata A."/>
            <person name="Worley K.C."/>
            <person name="Xie Q."/>
            <person name="Ylla G."/>
            <person name="Poulsen M."/>
            <person name="Gibbs R.A."/>
            <person name="Schal C."/>
            <person name="Richards S."/>
            <person name="Belles X."/>
            <person name="Korb J."/>
            <person name="Bornberg-Bauer E."/>
        </authorList>
    </citation>
    <scope>NUCLEOTIDE SEQUENCE [LARGE SCALE GENOMIC DNA]</scope>
    <source>
        <tissue evidence="14">Whole body</tissue>
    </source>
</reference>
<dbReference type="GO" id="GO:0004427">
    <property type="term" value="F:inorganic diphosphate phosphatase activity"/>
    <property type="evidence" value="ECO:0007669"/>
    <property type="project" value="UniProtKB-EC"/>
</dbReference>
<dbReference type="PANTHER" id="PTHR19288:SF44">
    <property type="entry name" value="PHOSPHOLYSINE PHOSPHOHISTIDINE INORGANIC PYROPHOSPHATE PHOSPHATASE"/>
    <property type="match status" value="1"/>
</dbReference>
<dbReference type="GO" id="GO:0046872">
    <property type="term" value="F:metal ion binding"/>
    <property type="evidence" value="ECO:0007669"/>
    <property type="project" value="UniProtKB-KW"/>
</dbReference>
<name>A0A2J7QHG9_9NEOP</name>
<evidence type="ECO:0000256" key="11">
    <source>
        <dbReference type="ARBA" id="ARBA00037258"/>
    </source>
</evidence>
<dbReference type="GO" id="GO:0016791">
    <property type="term" value="F:phosphatase activity"/>
    <property type="evidence" value="ECO:0007669"/>
    <property type="project" value="InterPro"/>
</dbReference>
<dbReference type="Gene3D" id="3.40.50.1000">
    <property type="entry name" value="HAD superfamily/HAD-like"/>
    <property type="match status" value="2"/>
</dbReference>
<dbReference type="NCBIfam" id="TIGR01549">
    <property type="entry name" value="HAD-SF-IA-v1"/>
    <property type="match status" value="1"/>
</dbReference>
<dbReference type="EMBL" id="NEVH01013976">
    <property type="protein sequence ID" value="PNF28030.1"/>
    <property type="molecule type" value="Genomic_DNA"/>
</dbReference>
<dbReference type="Pfam" id="PF13242">
    <property type="entry name" value="Hydrolase_like"/>
    <property type="match status" value="1"/>
</dbReference>
<dbReference type="STRING" id="105785.A0A2J7QHG9"/>
<evidence type="ECO:0000256" key="6">
    <source>
        <dbReference type="ARBA" id="ARBA00022490"/>
    </source>
</evidence>
<sequence>MSLLKNSRIGGVLLDITGVLKDGGIAIPGSVEAVRKLREAGLAVKLVTNETQITRRTMVSCLVNLGYSVQEQDIVPPCPALISLLQHENLRPHLLVHPNVLPEFEAIDQSNPNCVVLGDAGDNFTYENLNKAFRILINMEKPRLFSLGQGRYYSDSESLMLDVGVFTAALEYAADVKAEIIGKPQPEFFRSALRDMGVVPEEAVMVGDDVVSDVGGAQNCGLTGVLVRTGKYRPVDEKHPTVHPDAIVDDLAHAVNLILKSRK</sequence>
<keyword evidence="6" id="KW-0963">Cytoplasm</keyword>
<dbReference type="InterPro" id="IPR036412">
    <property type="entry name" value="HAD-like_sf"/>
</dbReference>
<dbReference type="PANTHER" id="PTHR19288">
    <property type="entry name" value="4-NITROPHENYLPHOSPHATASE-RELATED"/>
    <property type="match status" value="1"/>
</dbReference>
<dbReference type="NCBIfam" id="TIGR01460">
    <property type="entry name" value="HAD-SF-IIA"/>
    <property type="match status" value="1"/>
</dbReference>
<dbReference type="InParanoid" id="A0A2J7QHG9"/>
<dbReference type="InterPro" id="IPR023214">
    <property type="entry name" value="HAD_sf"/>
</dbReference>
<evidence type="ECO:0000256" key="1">
    <source>
        <dbReference type="ARBA" id="ARBA00001946"/>
    </source>
</evidence>
<comment type="similarity">
    <text evidence="4">Belongs to the HAD-like hydrolase superfamily.</text>
</comment>
<dbReference type="EC" id="3.6.1.1" evidence="5"/>
<evidence type="ECO:0000256" key="13">
    <source>
        <dbReference type="ARBA" id="ARBA00047820"/>
    </source>
</evidence>
<dbReference type="Pfam" id="PF13344">
    <property type="entry name" value="Hydrolase_6"/>
    <property type="match status" value="1"/>
</dbReference>
<evidence type="ECO:0000256" key="10">
    <source>
        <dbReference type="ARBA" id="ARBA00023242"/>
    </source>
</evidence>
<keyword evidence="9" id="KW-0460">Magnesium</keyword>
<keyword evidence="8" id="KW-0378">Hydrolase</keyword>
<evidence type="ECO:0000256" key="4">
    <source>
        <dbReference type="ARBA" id="ARBA00007958"/>
    </source>
</evidence>
<dbReference type="InterPro" id="IPR006355">
    <property type="entry name" value="LHPP/HDHD2"/>
</dbReference>
<evidence type="ECO:0000256" key="9">
    <source>
        <dbReference type="ARBA" id="ARBA00022842"/>
    </source>
</evidence>
<comment type="subcellular location">
    <subcellularLocation>
        <location evidence="3">Cytoplasm</location>
    </subcellularLocation>
    <subcellularLocation>
        <location evidence="2">Nucleus</location>
    </subcellularLocation>
</comment>
<evidence type="ECO:0000313" key="15">
    <source>
        <dbReference type="Proteomes" id="UP000235965"/>
    </source>
</evidence>
<dbReference type="InterPro" id="IPR006357">
    <property type="entry name" value="HAD-SF_hydro_IIA"/>
</dbReference>
<dbReference type="InterPro" id="IPR006439">
    <property type="entry name" value="HAD-SF_hydro_IA"/>
</dbReference>
<comment type="catalytic activity">
    <reaction evidence="13">
        <text>diphosphate + H2O = 2 phosphate + H(+)</text>
        <dbReference type="Rhea" id="RHEA:24576"/>
        <dbReference type="ChEBI" id="CHEBI:15377"/>
        <dbReference type="ChEBI" id="CHEBI:15378"/>
        <dbReference type="ChEBI" id="CHEBI:33019"/>
        <dbReference type="ChEBI" id="CHEBI:43474"/>
        <dbReference type="EC" id="3.6.1.1"/>
    </reaction>
</comment>
<dbReference type="OrthoDB" id="426235at2759"/>
<dbReference type="CDD" id="cd07509">
    <property type="entry name" value="HAD_PPase"/>
    <property type="match status" value="1"/>
</dbReference>
<dbReference type="SUPFAM" id="SSF56784">
    <property type="entry name" value="HAD-like"/>
    <property type="match status" value="1"/>
</dbReference>
<dbReference type="Proteomes" id="UP000235965">
    <property type="component" value="Unassembled WGS sequence"/>
</dbReference>
<evidence type="ECO:0000256" key="3">
    <source>
        <dbReference type="ARBA" id="ARBA00004496"/>
    </source>
</evidence>
<evidence type="ECO:0000313" key="14">
    <source>
        <dbReference type="EMBL" id="PNF28030.1"/>
    </source>
</evidence>
<keyword evidence="15" id="KW-1185">Reference proteome</keyword>
<gene>
    <name evidence="14" type="primary">lhpp</name>
    <name evidence="14" type="ORF">B7P43_G13861</name>
</gene>
<evidence type="ECO:0000256" key="8">
    <source>
        <dbReference type="ARBA" id="ARBA00022801"/>
    </source>
</evidence>
<protein>
    <recommendedName>
        <fullName evidence="12">Phospholysine phosphohistidine inorganic pyrophosphate phosphatase</fullName>
        <ecNumber evidence="5">3.6.1.1</ecNumber>
    </recommendedName>
</protein>
<dbReference type="GO" id="GO:0005634">
    <property type="term" value="C:nucleus"/>
    <property type="evidence" value="ECO:0007669"/>
    <property type="project" value="UniProtKB-SubCell"/>
</dbReference>
<evidence type="ECO:0000256" key="2">
    <source>
        <dbReference type="ARBA" id="ARBA00004123"/>
    </source>
</evidence>
<evidence type="ECO:0000256" key="12">
    <source>
        <dbReference type="ARBA" id="ARBA00039357"/>
    </source>
</evidence>
<evidence type="ECO:0000256" key="7">
    <source>
        <dbReference type="ARBA" id="ARBA00022723"/>
    </source>
</evidence>
<proteinExistence type="inferred from homology"/>
<comment type="caution">
    <text evidence="14">The sequence shown here is derived from an EMBL/GenBank/DDBJ whole genome shotgun (WGS) entry which is preliminary data.</text>
</comment>
<dbReference type="GO" id="GO:0005829">
    <property type="term" value="C:cytosol"/>
    <property type="evidence" value="ECO:0007669"/>
    <property type="project" value="TreeGrafter"/>
</dbReference>
<comment type="function">
    <text evidence="11">Phosphatase that hydrolyzes imidodiphosphate, 3-phosphohistidine and 6-phospholysine. Has broad substrate specificity and can also hydrolyze inorganic diphosphate, but with lower efficiency.</text>
</comment>